<evidence type="ECO:0000313" key="1">
    <source>
        <dbReference type="EMBL" id="JAE11730.1"/>
    </source>
</evidence>
<proteinExistence type="predicted"/>
<sequence>MYYYSSVVTWFSRASMLLEISLPAVVPLYGNTPQPHCGSAYF</sequence>
<dbReference type="EMBL" id="GBRH01186166">
    <property type="protein sequence ID" value="JAE11730.1"/>
    <property type="molecule type" value="Transcribed_RNA"/>
</dbReference>
<reference evidence="1" key="1">
    <citation type="submission" date="2014-09" db="EMBL/GenBank/DDBJ databases">
        <authorList>
            <person name="Magalhaes I.L.F."/>
            <person name="Oliveira U."/>
            <person name="Santos F.R."/>
            <person name="Vidigal T.H.D.A."/>
            <person name="Brescovit A.D."/>
            <person name="Santos A.J."/>
        </authorList>
    </citation>
    <scope>NUCLEOTIDE SEQUENCE</scope>
    <source>
        <tissue evidence="1">Shoot tissue taken approximately 20 cm above the soil surface</tissue>
    </source>
</reference>
<organism evidence="1">
    <name type="scientific">Arundo donax</name>
    <name type="common">Giant reed</name>
    <name type="synonym">Donax arundinaceus</name>
    <dbReference type="NCBI Taxonomy" id="35708"/>
    <lineage>
        <taxon>Eukaryota</taxon>
        <taxon>Viridiplantae</taxon>
        <taxon>Streptophyta</taxon>
        <taxon>Embryophyta</taxon>
        <taxon>Tracheophyta</taxon>
        <taxon>Spermatophyta</taxon>
        <taxon>Magnoliopsida</taxon>
        <taxon>Liliopsida</taxon>
        <taxon>Poales</taxon>
        <taxon>Poaceae</taxon>
        <taxon>PACMAD clade</taxon>
        <taxon>Arundinoideae</taxon>
        <taxon>Arundineae</taxon>
        <taxon>Arundo</taxon>
    </lineage>
</organism>
<dbReference type="AlphaFoldDB" id="A0A0A9FFC5"/>
<name>A0A0A9FFC5_ARUDO</name>
<accession>A0A0A9FFC5</accession>
<reference evidence="1" key="2">
    <citation type="journal article" date="2015" name="Data Brief">
        <title>Shoot transcriptome of the giant reed, Arundo donax.</title>
        <authorList>
            <person name="Barrero R.A."/>
            <person name="Guerrero F.D."/>
            <person name="Moolhuijzen P."/>
            <person name="Goolsby J.A."/>
            <person name="Tidwell J."/>
            <person name="Bellgard S.E."/>
            <person name="Bellgard M.I."/>
        </authorList>
    </citation>
    <scope>NUCLEOTIDE SEQUENCE</scope>
    <source>
        <tissue evidence="1">Shoot tissue taken approximately 20 cm above the soil surface</tissue>
    </source>
</reference>
<protein>
    <submittedName>
        <fullName evidence="1">Uncharacterized protein</fullName>
    </submittedName>
</protein>